<dbReference type="GO" id="GO:0005975">
    <property type="term" value="P:carbohydrate metabolic process"/>
    <property type="evidence" value="ECO:0007669"/>
    <property type="project" value="InterPro"/>
</dbReference>
<dbReference type="HOGENOM" id="CLU_014051_4_1_7"/>
<protein>
    <recommendedName>
        <fullName evidence="1">Spermatogenesis-associated protein 20-like TRX domain-containing protein</fullName>
    </recommendedName>
</protein>
<accession>E0UTT4</accession>
<gene>
    <name evidence="2" type="ordered locus">Saut_1330</name>
</gene>
<dbReference type="CDD" id="cd02955">
    <property type="entry name" value="SSP411"/>
    <property type="match status" value="1"/>
</dbReference>
<dbReference type="SUPFAM" id="SSF52833">
    <property type="entry name" value="Thioredoxin-like"/>
    <property type="match status" value="1"/>
</dbReference>
<dbReference type="Gene3D" id="3.40.30.10">
    <property type="entry name" value="Glutaredoxin"/>
    <property type="match status" value="1"/>
</dbReference>
<dbReference type="InterPro" id="IPR036249">
    <property type="entry name" value="Thioredoxin-like_sf"/>
</dbReference>
<dbReference type="Proteomes" id="UP000007803">
    <property type="component" value="Chromosome"/>
</dbReference>
<dbReference type="RefSeq" id="WP_013327131.1">
    <property type="nucleotide sequence ID" value="NC_014506.1"/>
</dbReference>
<dbReference type="OrthoDB" id="9762614at2"/>
<evidence type="ECO:0000313" key="2">
    <source>
        <dbReference type="EMBL" id="ADN09378.1"/>
    </source>
</evidence>
<feature type="domain" description="Spermatogenesis-associated protein 20-like TRX" evidence="1">
    <location>
        <begin position="22"/>
        <end position="183"/>
    </location>
</feature>
<dbReference type="PANTHER" id="PTHR42899:SF1">
    <property type="entry name" value="SPERMATOGENESIS-ASSOCIATED PROTEIN 20"/>
    <property type="match status" value="1"/>
</dbReference>
<sequence length="661" mass="77137">MKLLFLFYMIFTTLLYANNIKNALQYETSPYLKQHENNPVRWYVWNEKTLLKVKKEHKPIFLSIGYSTCHWCHVMAKESFENKKIAKLLNDNFISIKVDREEMPHIDALYQNIYYHVNKRTGGWPLSVFMTPQREVFYITGYIPPQKEFYSEGFSNLIIRLSKLYKNKKALKEKIDEIQKDVTSAVKISNPGDENVSLSTLKKSLKKSFDDIYIGFGTGKKFPEASKLSLMMDLAAITQDKKLQKQSFEMLDIMALRGLYDHIGGGFFRYSVDVNWEIPHFEKMLYNQAELIPLYLRGYTLRHKKLYKSVVQETILMTQKRFLKNNLYWSASNADSQGKEGEFFTFTTQEVKQALKNNPYAAEIEDAMGLGIEGNFEDKVHVNFYNDDRPRGFEAFKNNLEKIRQKKEYPFIDKKINTAWNAMMIEALYKASVIDKRYAKTADKNLQALKNLMFRQGELYHQTLLGIKPKQKGLLEDYSFFISALIAGYEVDYDIQKLDFAEYLLNLAKSKFYKNGVWYLSNDGLHVKAGFNDKYYTSPLSKILQNILKLAALKASFVYEKFARKTIENIKPELAVKQANAPALAKAYLMQELGVVTLKSSKKNLINNQQRILQIKYPYLLSKAVAYENYLVCTIRQCFIEDISIQKVINFIDTDMRKQYN</sequence>
<evidence type="ECO:0000313" key="3">
    <source>
        <dbReference type="Proteomes" id="UP000007803"/>
    </source>
</evidence>
<keyword evidence="3" id="KW-1185">Reference proteome</keyword>
<evidence type="ECO:0000259" key="1">
    <source>
        <dbReference type="Pfam" id="PF03190"/>
    </source>
</evidence>
<dbReference type="STRING" id="563040.Saut_1330"/>
<dbReference type="EMBL" id="CP002205">
    <property type="protein sequence ID" value="ADN09378.1"/>
    <property type="molecule type" value="Genomic_DNA"/>
</dbReference>
<reference evidence="3" key="1">
    <citation type="journal article" date="2010" name="Stand. Genomic Sci.">
        <title>Complete genome sequence of Sulfurimonas autotrophica type strain (OK10).</title>
        <authorList>
            <person name="Sikorski J."/>
            <person name="Munk C."/>
            <person name="Lapidus A."/>
            <person name="Djao O."/>
            <person name="Lucas S."/>
            <person name="Glavina Del Rio T."/>
            <person name="Nolan M."/>
            <person name="Tice H."/>
            <person name="Han C."/>
            <person name="Cheng J."/>
            <person name="Tapia R."/>
            <person name="Goodwin L."/>
            <person name="Pitluck S."/>
            <person name="Liolios K."/>
            <person name="Ivanova N."/>
            <person name="Mavromatis K."/>
            <person name="Mikhailova N."/>
            <person name="Pati A."/>
            <person name="Sims D."/>
            <person name="Meincke L."/>
            <person name="Brettin T."/>
            <person name="Detter J."/>
            <person name="Chen A."/>
            <person name="Palaniappan K."/>
            <person name="Land M."/>
            <person name="Hauser L."/>
            <person name="Chang Y."/>
            <person name="Jeffries C."/>
            <person name="Rohde M."/>
            <person name="Lang E."/>
            <person name="Spring S."/>
            <person name="Goker M."/>
            <person name="Woyke T."/>
            <person name="Bristow J."/>
            <person name="Eisen J."/>
            <person name="Markowitz V."/>
            <person name="Hugenholtz P."/>
            <person name="Kyrpides N."/>
            <person name="Klenk H."/>
        </authorList>
    </citation>
    <scope>NUCLEOTIDE SEQUENCE [LARGE SCALE GENOMIC DNA]</scope>
    <source>
        <strain evidence="3">ATCC BAA-671 / DSM 16294 / JCM 11897 / OK10</strain>
    </source>
</reference>
<dbReference type="AlphaFoldDB" id="E0UTT4"/>
<proteinExistence type="predicted"/>
<dbReference type="KEGG" id="sua:Saut_1330"/>
<dbReference type="eggNOG" id="COG1331">
    <property type="taxonomic scope" value="Bacteria"/>
</dbReference>
<name>E0UTT4_SULAO</name>
<dbReference type="Pfam" id="PF03190">
    <property type="entry name" value="Thioredox_DsbH"/>
    <property type="match status" value="1"/>
</dbReference>
<dbReference type="InterPro" id="IPR008928">
    <property type="entry name" value="6-hairpin_glycosidase_sf"/>
</dbReference>
<organism evidence="2 3">
    <name type="scientific">Sulfurimonas autotrophica (strain ATCC BAA-671 / DSM 16294 / JCM 11897 / OK10)</name>
    <dbReference type="NCBI Taxonomy" id="563040"/>
    <lineage>
        <taxon>Bacteria</taxon>
        <taxon>Pseudomonadati</taxon>
        <taxon>Campylobacterota</taxon>
        <taxon>Epsilonproteobacteria</taxon>
        <taxon>Campylobacterales</taxon>
        <taxon>Sulfurimonadaceae</taxon>
        <taxon>Sulfurimonas</taxon>
    </lineage>
</organism>
<dbReference type="InterPro" id="IPR004879">
    <property type="entry name" value="Ssp411-like_TRX"/>
</dbReference>
<dbReference type="InterPro" id="IPR024705">
    <property type="entry name" value="Ssp411"/>
</dbReference>
<dbReference type="PIRSF" id="PIRSF006402">
    <property type="entry name" value="UCP006402_thioredoxin"/>
    <property type="match status" value="1"/>
</dbReference>
<dbReference type="SUPFAM" id="SSF48208">
    <property type="entry name" value="Six-hairpin glycosidases"/>
    <property type="match status" value="1"/>
</dbReference>
<dbReference type="PANTHER" id="PTHR42899">
    <property type="entry name" value="SPERMATOGENESIS-ASSOCIATED PROTEIN 20"/>
    <property type="match status" value="1"/>
</dbReference>